<dbReference type="InterPro" id="IPR045851">
    <property type="entry name" value="AMP-bd_C_sf"/>
</dbReference>
<dbReference type="SUPFAM" id="SSF56801">
    <property type="entry name" value="Acetyl-CoA synthetase-like"/>
    <property type="match status" value="1"/>
</dbReference>
<dbReference type="PANTHER" id="PTHR43201">
    <property type="entry name" value="ACYL-COA SYNTHETASE"/>
    <property type="match status" value="1"/>
</dbReference>
<feature type="domain" description="AMP-dependent synthetase/ligase" evidence="3">
    <location>
        <begin position="41"/>
        <end position="185"/>
    </location>
</feature>
<sequence>MLIDLYKPLSNQETPSNEFETKVLDFIKECFSDSKTVKIQSSGSTGIPKIFEVEKSKMLNSAEMTCDFLGLKEGNIALICLPIEYISGKMMVVRSILRKLKLKIVEPSINQLENINQEIDFCAMTPLQVESSLDKLHLIKNLIIGGASVSETLKQKISKTLKLSNSPTRIFETYGMSETLSHIALKQIFPNQENWFTVFEGVEISLDERDCLKIFAPKLNSEVLQTNDLVEINNENQFRFLGRIDNVINSAGAKIFPEELEKLVKQNIPNEVIFLGIADEKLGQKLILVLEDERCKLQGLANNDPNSELQNLKSQISNLKFEKSFHKPKEIIFVKEIPRTPNGKVNRMELKEMLKRISKRPQ</sequence>
<keyword evidence="5" id="KW-1185">Reference proteome</keyword>
<dbReference type="InterPro" id="IPR000873">
    <property type="entry name" value="AMP-dep_synth/lig_dom"/>
</dbReference>
<keyword evidence="2 4" id="KW-0436">Ligase</keyword>
<name>A0A4R8I448_9FLAO</name>
<organism evidence="4 5">
    <name type="scientific">Epilithonimonas xixisoli</name>
    <dbReference type="NCBI Taxonomy" id="1476462"/>
    <lineage>
        <taxon>Bacteria</taxon>
        <taxon>Pseudomonadati</taxon>
        <taxon>Bacteroidota</taxon>
        <taxon>Flavobacteriia</taxon>
        <taxon>Flavobacteriales</taxon>
        <taxon>Weeksellaceae</taxon>
        <taxon>Chryseobacterium group</taxon>
        <taxon>Epilithonimonas</taxon>
    </lineage>
</organism>
<reference evidence="4 5" key="1">
    <citation type="submission" date="2019-03" db="EMBL/GenBank/DDBJ databases">
        <title>Genomic Encyclopedia of Type Strains, Phase III (KMG-III): the genomes of soil and plant-associated and newly described type strains.</title>
        <authorList>
            <person name="Whitman W."/>
        </authorList>
    </citation>
    <scope>NUCLEOTIDE SEQUENCE [LARGE SCALE GENOMIC DNA]</scope>
    <source>
        <strain evidence="4 5">CGMCC 1.12802</strain>
    </source>
</reference>
<dbReference type="RefSeq" id="WP_133946107.1">
    <property type="nucleotide sequence ID" value="NZ_SOEO01000003.1"/>
</dbReference>
<dbReference type="Gene3D" id="3.30.300.30">
    <property type="match status" value="1"/>
</dbReference>
<comment type="caution">
    <text evidence="4">The sequence shown here is derived from an EMBL/GenBank/DDBJ whole genome shotgun (WGS) entry which is preliminary data.</text>
</comment>
<proteinExistence type="inferred from homology"/>
<comment type="similarity">
    <text evidence="1">Belongs to the ATP-dependent AMP-binding enzyme family.</text>
</comment>
<dbReference type="Proteomes" id="UP000295313">
    <property type="component" value="Unassembled WGS sequence"/>
</dbReference>
<evidence type="ECO:0000256" key="1">
    <source>
        <dbReference type="ARBA" id="ARBA00006432"/>
    </source>
</evidence>
<gene>
    <name evidence="4" type="ORF">B0I22_3139</name>
</gene>
<dbReference type="Gene3D" id="3.40.50.12780">
    <property type="entry name" value="N-terminal domain of ligase-like"/>
    <property type="match status" value="1"/>
</dbReference>
<dbReference type="GO" id="GO:0006631">
    <property type="term" value="P:fatty acid metabolic process"/>
    <property type="evidence" value="ECO:0007669"/>
    <property type="project" value="TreeGrafter"/>
</dbReference>
<dbReference type="OrthoDB" id="8870348at2"/>
<evidence type="ECO:0000313" key="5">
    <source>
        <dbReference type="Proteomes" id="UP000295313"/>
    </source>
</evidence>
<dbReference type="GO" id="GO:0031956">
    <property type="term" value="F:medium-chain fatty acid-CoA ligase activity"/>
    <property type="evidence" value="ECO:0007669"/>
    <property type="project" value="TreeGrafter"/>
</dbReference>
<dbReference type="Pfam" id="PF00501">
    <property type="entry name" value="AMP-binding"/>
    <property type="match status" value="1"/>
</dbReference>
<evidence type="ECO:0000259" key="3">
    <source>
        <dbReference type="Pfam" id="PF00501"/>
    </source>
</evidence>
<dbReference type="AlphaFoldDB" id="A0A4R8I448"/>
<dbReference type="InterPro" id="IPR042099">
    <property type="entry name" value="ANL_N_sf"/>
</dbReference>
<evidence type="ECO:0000256" key="2">
    <source>
        <dbReference type="ARBA" id="ARBA00022598"/>
    </source>
</evidence>
<dbReference type="EMBL" id="SOEO01000003">
    <property type="protein sequence ID" value="TDX83078.1"/>
    <property type="molecule type" value="Genomic_DNA"/>
</dbReference>
<accession>A0A4R8I448</accession>
<evidence type="ECO:0000313" key="4">
    <source>
        <dbReference type="EMBL" id="TDX83078.1"/>
    </source>
</evidence>
<protein>
    <submittedName>
        <fullName evidence="4">O-succinylbenzoic acid--CoA ligase</fullName>
    </submittedName>
</protein>
<dbReference type="PANTHER" id="PTHR43201:SF5">
    <property type="entry name" value="MEDIUM-CHAIN ACYL-COA LIGASE ACSF2, MITOCHONDRIAL"/>
    <property type="match status" value="1"/>
</dbReference>